<name>A0A3B1BB07_9ZZZZ</name>
<proteinExistence type="predicted"/>
<feature type="domain" description="HPt" evidence="1">
    <location>
        <begin position="1"/>
        <end position="60"/>
    </location>
</feature>
<dbReference type="EMBL" id="UOFV01000403">
    <property type="protein sequence ID" value="VAX03485.1"/>
    <property type="molecule type" value="Genomic_DNA"/>
</dbReference>
<evidence type="ECO:0000259" key="1">
    <source>
        <dbReference type="PROSITE" id="PS50894"/>
    </source>
</evidence>
<sequence length="60" mass="6962">LLLREEVHRLLGGMAYCDFAKLHQLTLQYQTSLNADEETTDEHFQKMIAEIDHLLSTENS</sequence>
<evidence type="ECO:0000313" key="2">
    <source>
        <dbReference type="EMBL" id="VAX03485.1"/>
    </source>
</evidence>
<dbReference type="InterPro" id="IPR008207">
    <property type="entry name" value="Sig_transdc_His_kin_Hpt_dom"/>
</dbReference>
<feature type="non-terminal residue" evidence="2">
    <location>
        <position position="1"/>
    </location>
</feature>
<dbReference type="GO" id="GO:0000160">
    <property type="term" value="P:phosphorelay signal transduction system"/>
    <property type="evidence" value="ECO:0007669"/>
    <property type="project" value="InterPro"/>
</dbReference>
<dbReference type="Gene3D" id="1.20.120.160">
    <property type="entry name" value="HPT domain"/>
    <property type="match status" value="1"/>
</dbReference>
<dbReference type="AlphaFoldDB" id="A0A3B1BB07"/>
<reference evidence="2" key="1">
    <citation type="submission" date="2018-06" db="EMBL/GenBank/DDBJ databases">
        <authorList>
            <person name="Zhirakovskaya E."/>
        </authorList>
    </citation>
    <scope>NUCLEOTIDE SEQUENCE</scope>
</reference>
<protein>
    <recommendedName>
        <fullName evidence="1">HPt domain-containing protein</fullName>
    </recommendedName>
</protein>
<gene>
    <name evidence="2" type="ORF">MNBD_GAMMA19-741</name>
</gene>
<organism evidence="2">
    <name type="scientific">hydrothermal vent metagenome</name>
    <dbReference type="NCBI Taxonomy" id="652676"/>
    <lineage>
        <taxon>unclassified sequences</taxon>
        <taxon>metagenomes</taxon>
        <taxon>ecological metagenomes</taxon>
    </lineage>
</organism>
<dbReference type="PROSITE" id="PS50894">
    <property type="entry name" value="HPT"/>
    <property type="match status" value="1"/>
</dbReference>
<accession>A0A3B1BB07</accession>
<dbReference type="InterPro" id="IPR036641">
    <property type="entry name" value="HPT_dom_sf"/>
</dbReference>